<dbReference type="EMBL" id="UZAI01000091">
    <property type="protein sequence ID" value="VDO48404.1"/>
    <property type="molecule type" value="Genomic_DNA"/>
</dbReference>
<accession>A0A183L9L0</accession>
<evidence type="ECO:0000313" key="2">
    <source>
        <dbReference type="EMBL" id="VDO48404.1"/>
    </source>
</evidence>
<dbReference type="Proteomes" id="UP000277204">
    <property type="component" value="Unassembled WGS sequence"/>
</dbReference>
<reference evidence="2 3" key="1">
    <citation type="submission" date="2018-11" db="EMBL/GenBank/DDBJ databases">
        <authorList>
            <consortium name="Pathogen Informatics"/>
        </authorList>
    </citation>
    <scope>NUCLEOTIDE SEQUENCE [LARGE SCALE GENOMIC DNA]</scope>
    <source>
        <strain evidence="2 3">Zambia</strain>
    </source>
</reference>
<name>A0A183L9L0_9TREM</name>
<keyword evidence="3" id="KW-1185">Reference proteome</keyword>
<feature type="region of interest" description="Disordered" evidence="1">
    <location>
        <begin position="63"/>
        <end position="83"/>
    </location>
</feature>
<organism evidence="2 3">
    <name type="scientific">Schistosoma margrebowiei</name>
    <dbReference type="NCBI Taxonomy" id="48269"/>
    <lineage>
        <taxon>Eukaryota</taxon>
        <taxon>Metazoa</taxon>
        <taxon>Spiralia</taxon>
        <taxon>Lophotrochozoa</taxon>
        <taxon>Platyhelminthes</taxon>
        <taxon>Trematoda</taxon>
        <taxon>Digenea</taxon>
        <taxon>Strigeidida</taxon>
        <taxon>Schistosomatoidea</taxon>
        <taxon>Schistosomatidae</taxon>
        <taxon>Schistosoma</taxon>
    </lineage>
</organism>
<evidence type="ECO:0000313" key="3">
    <source>
        <dbReference type="Proteomes" id="UP000277204"/>
    </source>
</evidence>
<gene>
    <name evidence="2" type="ORF">SMRZ_LOCUS485</name>
</gene>
<dbReference type="AlphaFoldDB" id="A0A183L9L0"/>
<feature type="compositionally biased region" description="Low complexity" evidence="1">
    <location>
        <begin position="64"/>
        <end position="83"/>
    </location>
</feature>
<evidence type="ECO:0000256" key="1">
    <source>
        <dbReference type="SAM" id="MobiDB-lite"/>
    </source>
</evidence>
<protein>
    <submittedName>
        <fullName evidence="2">Uncharacterized protein</fullName>
    </submittedName>
</protein>
<sequence length="83" mass="9163">MYLHLRVGIHAGTQTQYQDSVVSFYLGSIIDEQGGSDADVKARIGKARAVYLQLKNIWDSKQLSTNTESKTNNSNISESSMPV</sequence>
<proteinExistence type="predicted"/>